<comment type="caution">
    <text evidence="2">The sequence shown here is derived from an EMBL/GenBank/DDBJ whole genome shotgun (WGS) entry which is preliminary data.</text>
</comment>
<gene>
    <name evidence="2" type="ORF">TNIN_51051</name>
</gene>
<protein>
    <submittedName>
        <fullName evidence="2">Uncharacterized protein</fullName>
    </submittedName>
</protein>
<feature type="transmembrane region" description="Helical" evidence="1">
    <location>
        <begin position="20"/>
        <end position="42"/>
    </location>
</feature>
<proteinExistence type="predicted"/>
<keyword evidence="1" id="KW-0812">Transmembrane</keyword>
<evidence type="ECO:0000313" key="3">
    <source>
        <dbReference type="Proteomes" id="UP000886998"/>
    </source>
</evidence>
<name>A0A8X6XD76_9ARAC</name>
<evidence type="ECO:0000313" key="2">
    <source>
        <dbReference type="EMBL" id="GFY51223.1"/>
    </source>
</evidence>
<keyword evidence="1" id="KW-0472">Membrane</keyword>
<evidence type="ECO:0000256" key="1">
    <source>
        <dbReference type="SAM" id="Phobius"/>
    </source>
</evidence>
<sequence>MKQFLSLLSQPRNDLVEAPVALSIGGNANFYISAFLSLSLFAKGEGEMGGLKRRGKKTLYGISEIFIEMGGMKLCNGLGKKKTEKQL</sequence>
<keyword evidence="1" id="KW-1133">Transmembrane helix</keyword>
<dbReference type="EMBL" id="BMAV01007949">
    <property type="protein sequence ID" value="GFY51223.1"/>
    <property type="molecule type" value="Genomic_DNA"/>
</dbReference>
<keyword evidence="3" id="KW-1185">Reference proteome</keyword>
<dbReference type="AlphaFoldDB" id="A0A8X6XD76"/>
<reference evidence="2" key="1">
    <citation type="submission" date="2020-08" db="EMBL/GenBank/DDBJ databases">
        <title>Multicomponent nature underlies the extraordinary mechanical properties of spider dragline silk.</title>
        <authorList>
            <person name="Kono N."/>
            <person name="Nakamura H."/>
            <person name="Mori M."/>
            <person name="Yoshida Y."/>
            <person name="Ohtoshi R."/>
            <person name="Malay A.D."/>
            <person name="Moran D.A.P."/>
            <person name="Tomita M."/>
            <person name="Numata K."/>
            <person name="Arakawa K."/>
        </authorList>
    </citation>
    <scope>NUCLEOTIDE SEQUENCE</scope>
</reference>
<organism evidence="2 3">
    <name type="scientific">Trichonephila inaurata madagascariensis</name>
    <dbReference type="NCBI Taxonomy" id="2747483"/>
    <lineage>
        <taxon>Eukaryota</taxon>
        <taxon>Metazoa</taxon>
        <taxon>Ecdysozoa</taxon>
        <taxon>Arthropoda</taxon>
        <taxon>Chelicerata</taxon>
        <taxon>Arachnida</taxon>
        <taxon>Araneae</taxon>
        <taxon>Araneomorphae</taxon>
        <taxon>Entelegynae</taxon>
        <taxon>Araneoidea</taxon>
        <taxon>Nephilidae</taxon>
        <taxon>Trichonephila</taxon>
        <taxon>Trichonephila inaurata</taxon>
    </lineage>
</organism>
<dbReference type="Proteomes" id="UP000886998">
    <property type="component" value="Unassembled WGS sequence"/>
</dbReference>
<accession>A0A8X6XD76</accession>